<dbReference type="PANTHER" id="PTHR38599:SF1">
    <property type="entry name" value="CUPIN DOMAIN PROTEIN (AFU_ORTHOLOGUE AFUA_3G13620)"/>
    <property type="match status" value="1"/>
</dbReference>
<dbReference type="OrthoDB" id="9813436at2"/>
<keyword evidence="1" id="KW-0732">Signal</keyword>
<accession>A0A1M7U7E7</accession>
<sequence length="134" mass="13704">MNIRAACAAILALTLFGGVCSQAHAQSQAKVARSEKLPNVPGKSVTAVVVTFPPGAKSPPHHHAGSVLVYVLSGEVRSENSATGPAKVYKAGETFFEPAGSAHLVSENVSATEPATILAVFIADDGATLTTIDH</sequence>
<feature type="domain" description="Cupin type-2" evidence="2">
    <location>
        <begin position="49"/>
        <end position="121"/>
    </location>
</feature>
<organism evidence="3 4">
    <name type="scientific">Bradyrhizobium erythrophlei</name>
    <dbReference type="NCBI Taxonomy" id="1437360"/>
    <lineage>
        <taxon>Bacteria</taxon>
        <taxon>Pseudomonadati</taxon>
        <taxon>Pseudomonadota</taxon>
        <taxon>Alphaproteobacteria</taxon>
        <taxon>Hyphomicrobiales</taxon>
        <taxon>Nitrobacteraceae</taxon>
        <taxon>Bradyrhizobium</taxon>
    </lineage>
</organism>
<gene>
    <name evidence="3" type="ORF">SAMN05444170_3851</name>
</gene>
<name>A0A1M7U7E7_9BRAD</name>
<feature type="signal peptide" evidence="1">
    <location>
        <begin position="1"/>
        <end position="25"/>
    </location>
</feature>
<dbReference type="InterPro" id="IPR013096">
    <property type="entry name" value="Cupin_2"/>
</dbReference>
<evidence type="ECO:0000259" key="2">
    <source>
        <dbReference type="Pfam" id="PF07883"/>
    </source>
</evidence>
<dbReference type="Proteomes" id="UP000184096">
    <property type="component" value="Chromosome I"/>
</dbReference>
<evidence type="ECO:0000313" key="3">
    <source>
        <dbReference type="EMBL" id="SHN78959.1"/>
    </source>
</evidence>
<dbReference type="InterPro" id="IPR011051">
    <property type="entry name" value="RmlC_Cupin_sf"/>
</dbReference>
<dbReference type="Pfam" id="PF07883">
    <property type="entry name" value="Cupin_2"/>
    <property type="match status" value="1"/>
</dbReference>
<dbReference type="EMBL" id="LT670849">
    <property type="protein sequence ID" value="SHN78959.1"/>
    <property type="molecule type" value="Genomic_DNA"/>
</dbReference>
<dbReference type="AlphaFoldDB" id="A0A1M7U7E7"/>
<evidence type="ECO:0000256" key="1">
    <source>
        <dbReference type="SAM" id="SignalP"/>
    </source>
</evidence>
<protein>
    <submittedName>
        <fullName evidence="3">Cupin domain-containing protein</fullName>
    </submittedName>
</protein>
<dbReference type="InterPro" id="IPR014710">
    <property type="entry name" value="RmlC-like_jellyroll"/>
</dbReference>
<proteinExistence type="predicted"/>
<evidence type="ECO:0000313" key="4">
    <source>
        <dbReference type="Proteomes" id="UP000184096"/>
    </source>
</evidence>
<reference evidence="4" key="1">
    <citation type="submission" date="2016-11" db="EMBL/GenBank/DDBJ databases">
        <authorList>
            <person name="Varghese N."/>
            <person name="Submissions S."/>
        </authorList>
    </citation>
    <scope>NUCLEOTIDE SEQUENCE [LARGE SCALE GENOMIC DNA]</scope>
    <source>
        <strain evidence="4">GAS401</strain>
    </source>
</reference>
<dbReference type="RefSeq" id="WP_083587645.1">
    <property type="nucleotide sequence ID" value="NZ_LT670849.1"/>
</dbReference>
<dbReference type="PANTHER" id="PTHR38599">
    <property type="entry name" value="CUPIN DOMAIN PROTEIN (AFU_ORTHOLOGUE AFUA_3G13620)"/>
    <property type="match status" value="1"/>
</dbReference>
<feature type="chain" id="PRO_5013223865" evidence="1">
    <location>
        <begin position="26"/>
        <end position="134"/>
    </location>
</feature>
<dbReference type="SUPFAM" id="SSF51182">
    <property type="entry name" value="RmlC-like cupins"/>
    <property type="match status" value="1"/>
</dbReference>
<dbReference type="Gene3D" id="2.60.120.10">
    <property type="entry name" value="Jelly Rolls"/>
    <property type="match status" value="1"/>
</dbReference>
<keyword evidence="4" id="KW-1185">Reference proteome</keyword>
<dbReference type="CDD" id="cd02234">
    <property type="entry name" value="cupin_BLR7677-like"/>
    <property type="match status" value="1"/>
</dbReference>